<name>A0ABP0VB25_9BRYO</name>
<dbReference type="PANTHER" id="PTHR22605:SF1">
    <property type="entry name" value="RZ-TYPE DOMAIN-CONTAINING PROTEIN"/>
    <property type="match status" value="1"/>
</dbReference>
<organism evidence="1 2">
    <name type="scientific">Sphagnum jensenii</name>
    <dbReference type="NCBI Taxonomy" id="128206"/>
    <lineage>
        <taxon>Eukaryota</taxon>
        <taxon>Viridiplantae</taxon>
        <taxon>Streptophyta</taxon>
        <taxon>Embryophyta</taxon>
        <taxon>Bryophyta</taxon>
        <taxon>Sphagnophytina</taxon>
        <taxon>Sphagnopsida</taxon>
        <taxon>Sphagnales</taxon>
        <taxon>Sphagnaceae</taxon>
        <taxon>Sphagnum</taxon>
    </lineage>
</organism>
<sequence>MQVFIKADFKEEVVFGIRHEPQSLSENFQSSYALVLTIAGEIGPISMQEIVFFGADQFGDQKQPPLRKLARSDSVRVGNTPPVRPQVMRATSLVSEGDSHATEGSRKKFGNVVKHQITDTTAIFVFNIENSFGFKPTLLTFKIVSNTDYISVQTRLSTNHVMVGALFDRLNSKKLSTIEFYEHLFFSLNTMITKTNPLNFDMETLLWIHGAILSYAHDLSYEIGIKAIDQSSILVALGSIAGTNKCQSWLILVAVGHAIGTLQASESSTSMRPKIISLWRMARDVLYYDRDKDFGQLVYKLLDRLEVRMALNFLLKDDSSKINPPPTYLPYTGVIPLMVRLKFLEAHEVKTIHYKKLENKVVVAQKNRIKELTQGIEKILTDPHTNKRIDAFMKVARDLKFALDDISNRLFDYLAGQTEEAVKSSQIWSAANDIVYKKLNYNDVFNRLVDELLPRDADARGRVIDPFTEEFEEAIAIWKLLYLDTVAQNNTSGNTTSASVQASINKQKQLELMKQYKELIDQSRACFSIMTEKQQKLKKTLEQFESISSDIYTARNAAMKKSFFNTLNEIENMFTVQRDMKAGFIGIFPDNVFSDRAALDSAELLCITPPQAHESKDGFSIVVIDSHSVRQIHKSQSLSKSLIAGNVEAGYATGLKNASRLCEPRGICIYAHPMVDNKIRHTTIISDTGNNCLRSVVFNHKYLFEDELHAFAGSAEAGFADGEANMARFNSPAGLVVVQDFFILCDTNNHVLRRLRLKGTSDSWVVDTVAGQPEVPGVTDGLARHNAHLSSPYQGVYEGSSNMFYFTEQSMNPAVRALHFAYTDKDGQLVMDINQNTITTVHRGSPFIHLNGLCVGENNVLLVCDSGSGCIWSVDLANNTVSAKITAEQIFVLTTHVVEDVHYKQQQTKKSELKSSYCDDSHVVPTDYFSPLAIIHMSHIAPGYYIFSDKNSKHMLFKYFDQNIVVAETQQMDTIYNDICEAKKLVIESSRDYNKATVDTLKCISDSSSIPFNLKNHAFEISFIQQIKDLEYMDKQFENSPSQELPFQLHLSMLSNAPTLQALSALVQSLFVRFERQKKQRMDQHGILGNILSTGYGGAGSMGLGGMGGMGLGGMMGMGRRKGRGDRDREVRIDDEFGEMSHDEREQMELIDCLVTYLNNAQFTTSQFEKEQEIVSLYNIVKALPSGYPRQATVVAALRNDGHASVSRNKEKDGTRMLREPVLQWIQRLLPMPEDFIDSTFEGFLELALNFWTNILNKFSKGTALSEYWDDVNDDDDDDGEQAANQMLLSSVRRNRNEISKEENLRRTWKYLVCVYFESLCAGSARTGRSISRNKHNKLFFQDNMIDKSEKFLEYLPVLFSSSSPIVHDVVGKVSSTLAVRNVGPTKSVHSLLKAINNAESLKLKDVAALYANFQYIMSDIAATAYSELIDSKRHNFKTDLAPYQYQYRLLDVHPAGKWSGLLKSLQAGTLQMNVLDRYGEFLLNPIEIKIFVRTACSIRRAIQQLDQDTGAPSEKFEINPEGHPEESNIVSEITQLISRWNHVQLFYVNRDYVNSVLMSSRIHLADTQHIQLSVLKSAMDSVFKLVTANGPWMSQKISMIQNYWVEAAQLEKRLLKIPFELLIVIQNKFELLSWLSTIRDDEVFASSIEMARSLQEMNAPIELWDSLSGRVNERFLSMISNIRGYLHSYLYDVEHPIPSFDVFLKIMSELNTKTDPVQIVNNIISCYDVRAALSRIIGIKTDISGSSRLVRLYSAECDSYWRCARFTSIKTPGADGSVALKYKMEDDSEEGFVWRQHLSGDLLDFQSNIVLERSLIIGKKSDDNETESLAVDNFLSQFSWMRRLSDVLLKLYDSGHFEFNPEYCVDIPVKLDDDYFRQKVLDLEKEKVDWQKHVKEVRKSYYYVNFFDLKRCFKLLNHLKLVIDTSSEFDRNNQFIQFCGIVKNFVCFLNPEYTVDLDAVLSVSTTLIDSWIAYPNTITTKSNPDLEAITIIIEDDAATSTLNNSHQLLSRIAYSIEKAFAKIPPRNRPLNIADIDRYVVNERIRRGIFVAFGQSLKMQYDQLMTISAIQNRVFEWENCLICTKTTNFEQVALLLHRWHRSFENNRNETTYALIEVDKLSYEVQFEAVQMLRELGSNFSSLIGPLILIAESGDNCYLAAQFIQNRINAGILPAEKLSQISTKLSSYGEGCYNHVSKVPGAGKSFVIRSRAVTEHLDYVHVPINSSFTPTEALIKRIHENSESAEEMRLIHFDIASSGGSTLIGSIFSICVMGILADIETEVVFSYHPKQTAICIELAPGLQFGVFNQFLFYPTIENTASAASFCFDPIALENGMGHEFSAMLYGNLTADLATTIPPSNAYDRLYYVVVVLEQFNICGGAFPHTFAVDKIRKHSKAAKPIPVEPDVAFNALMKACGLGHNPSLWCVWSFINVMYWQLQEIENKSSPVYLACLPDDGIKLMTLEFDSAMKARVKGEMINFIITTAREFATRQTSQKFDNDPTRIVGVIVKNLWIPESKTKNLDLLFWKRERFDNDGHPVYRSPVFYHNYTLTGAKLPDKRYTLYLHFRESEGRWVIDDTVNYTGFEKCMQGSGSVAGPDDNGTYALSPHGVPNAKSRWVIAKTCNAEVMGACAYTRTDLIDSKTYVYYPPNKVHTDCIFREVMAGEVVDVLTAEAFALAESEIAVNISDLVGPDIVESGTASDLIAICHRSIYGKRLHDGIQVLAALNPYRLRKKKEEMGLTFNLGHNPVDDPMSRLVYRVHPIPPTLKDFIFDFGSLEPETELLYIQSMVTNDKELLLTLQSSADEQLVLEDQKLMSILIHKSQEYVRSIEGDPSVVSLRDVKRTVVLMKWFYTEWPDELLTGSQVTPVARALVLSLAHAYCYRLSSSGDRSAFWSLISAEVRKTSQITQNKSARFTALGVEDTPHTVVTRAQTLFVENLLVEDGISMNLALSENLFVSIVCILNKIPIFIVGKPGTSKTLAMQVIQNNLQGRQSPKEYWRSKPSVHIFQYQCSPMSTSHAIKVIFEAAKSFQEHSSDVLTLLLLDEVGLAENSPDMPLKVLHYMLVDPPIAIVGLSNWALDSSKMNRAVCLQRPEPSEKDIMQTGRSIVTVTDYTSVHSLVPVKPAKPMKLTRQLSRTSSMHSWLGPLGKTYLQIYTNQKDLLKSTRDFIGMRDYYSMLKFLRFEIKDEMSPDILAKAVARNFGGHPNSIPVLLPIFFEACFPTIANPSDEDLMVLDNDEIVITGSAKCHDAIFHNVPATVDLIKANLTSSISRHIMILSKNETVLNLLFGCGIVDESSVSVLVGSRFKDDLDEFHLIQQINKVKKAMAEGKVAVLLNNDNIYESLYDVLNQRYVMSQDKRLLRLAMGSRSQLCPVENGFKLIVIVQQNHAYENLDLPLSQSI</sequence>
<protein>
    <submittedName>
        <fullName evidence="1">Uncharacterized protein</fullName>
    </submittedName>
</protein>
<comment type="caution">
    <text evidence="1">The sequence shown here is derived from an EMBL/GenBank/DDBJ whole genome shotgun (WGS) entry which is preliminary data.</text>
</comment>
<evidence type="ECO:0000313" key="1">
    <source>
        <dbReference type="EMBL" id="CAK9251645.1"/>
    </source>
</evidence>
<dbReference type="EMBL" id="CAXAQS010000434">
    <property type="protein sequence ID" value="CAK9251645.1"/>
    <property type="molecule type" value="Genomic_DNA"/>
</dbReference>
<gene>
    <name evidence="1" type="ORF">CSSPJE1EN1_LOCUS27023</name>
</gene>
<dbReference type="InterPro" id="IPR011042">
    <property type="entry name" value="6-blade_b-propeller_TolB-like"/>
</dbReference>
<reference evidence="1" key="1">
    <citation type="submission" date="2024-02" db="EMBL/GenBank/DDBJ databases">
        <authorList>
            <consortium name="ELIXIR-Norway"/>
            <consortium name="Elixir Norway"/>
        </authorList>
    </citation>
    <scope>NUCLEOTIDE SEQUENCE</scope>
</reference>
<proteinExistence type="predicted"/>
<dbReference type="SUPFAM" id="SSF63825">
    <property type="entry name" value="YWTD domain"/>
    <property type="match status" value="1"/>
</dbReference>
<keyword evidence="2" id="KW-1185">Reference proteome</keyword>
<dbReference type="Gene3D" id="2.120.10.30">
    <property type="entry name" value="TolB, C-terminal domain"/>
    <property type="match status" value="1"/>
</dbReference>
<dbReference type="InterPro" id="IPR031248">
    <property type="entry name" value="RNF213"/>
</dbReference>
<dbReference type="PANTHER" id="PTHR22605">
    <property type="entry name" value="RZ-TYPE DOMAIN-CONTAINING PROTEIN"/>
    <property type="match status" value="1"/>
</dbReference>
<evidence type="ECO:0000313" key="2">
    <source>
        <dbReference type="Proteomes" id="UP001497444"/>
    </source>
</evidence>
<dbReference type="Proteomes" id="UP001497444">
    <property type="component" value="Unassembled WGS sequence"/>
</dbReference>
<accession>A0ABP0VB25</accession>